<dbReference type="InterPro" id="IPR027417">
    <property type="entry name" value="P-loop_NTPase"/>
</dbReference>
<dbReference type="EMBL" id="AP027370">
    <property type="protein sequence ID" value="BDY13547.1"/>
    <property type="molecule type" value="Genomic_DNA"/>
</dbReference>
<keyword evidence="6" id="KW-0472">Membrane</keyword>
<keyword evidence="5" id="KW-0333">Golgi apparatus</keyword>
<dbReference type="PANTHER" id="PTHR12137:SF54">
    <property type="entry name" value="CARBOHYDRATE SULFOTRANSFERASE"/>
    <property type="match status" value="1"/>
</dbReference>
<evidence type="ECO:0000256" key="6">
    <source>
        <dbReference type="ARBA" id="ARBA00023136"/>
    </source>
</evidence>
<name>A0ABN6WZ29_9BACT</name>
<dbReference type="InterPro" id="IPR005331">
    <property type="entry name" value="Sulfotransferase"/>
</dbReference>
<keyword evidence="2" id="KW-0808">Transferase</keyword>
<proteinExistence type="predicted"/>
<evidence type="ECO:0000256" key="4">
    <source>
        <dbReference type="ARBA" id="ARBA00022989"/>
    </source>
</evidence>
<evidence type="ECO:0000313" key="9">
    <source>
        <dbReference type="Proteomes" id="UP001321445"/>
    </source>
</evidence>
<keyword evidence="3" id="KW-0812">Transmembrane</keyword>
<dbReference type="Gene3D" id="3.40.50.300">
    <property type="entry name" value="P-loop containing nucleotide triphosphate hydrolases"/>
    <property type="match status" value="1"/>
</dbReference>
<evidence type="ECO:0000256" key="2">
    <source>
        <dbReference type="ARBA" id="ARBA00022679"/>
    </source>
</evidence>
<accession>A0ABN6WZ29</accession>
<evidence type="ECO:0008006" key="10">
    <source>
        <dbReference type="Google" id="ProtNLM"/>
    </source>
</evidence>
<gene>
    <name evidence="8" type="ORF">HCR_18590</name>
</gene>
<evidence type="ECO:0000256" key="5">
    <source>
        <dbReference type="ARBA" id="ARBA00023034"/>
    </source>
</evidence>
<evidence type="ECO:0000256" key="3">
    <source>
        <dbReference type="ARBA" id="ARBA00022692"/>
    </source>
</evidence>
<keyword evidence="7" id="KW-0325">Glycoprotein</keyword>
<organism evidence="8 9">
    <name type="scientific">Hydrogenimonas cancrithermarum</name>
    <dbReference type="NCBI Taxonomy" id="2993563"/>
    <lineage>
        <taxon>Bacteria</taxon>
        <taxon>Pseudomonadati</taxon>
        <taxon>Campylobacterota</taxon>
        <taxon>Epsilonproteobacteria</taxon>
        <taxon>Campylobacterales</taxon>
        <taxon>Hydrogenimonadaceae</taxon>
        <taxon>Hydrogenimonas</taxon>
    </lineage>
</organism>
<evidence type="ECO:0000313" key="8">
    <source>
        <dbReference type="EMBL" id="BDY13547.1"/>
    </source>
</evidence>
<keyword evidence="4" id="KW-1133">Transmembrane helix</keyword>
<dbReference type="RefSeq" id="WP_286336497.1">
    <property type="nucleotide sequence ID" value="NZ_AP027370.1"/>
</dbReference>
<dbReference type="Proteomes" id="UP001321445">
    <property type="component" value="Chromosome"/>
</dbReference>
<protein>
    <recommendedName>
        <fullName evidence="10">Sulfotransferase family protein</fullName>
    </recommendedName>
</protein>
<reference evidence="8 9" key="1">
    <citation type="submission" date="2023-03" db="EMBL/GenBank/DDBJ databases">
        <title>Description of Hydrogenimonas sp. ISO32.</title>
        <authorList>
            <person name="Mino S."/>
            <person name="Fukazawa S."/>
            <person name="Sawabe T."/>
        </authorList>
    </citation>
    <scope>NUCLEOTIDE SEQUENCE [LARGE SCALE GENOMIC DNA]</scope>
    <source>
        <strain evidence="8 9">ISO32</strain>
    </source>
</reference>
<dbReference type="SUPFAM" id="SSF52540">
    <property type="entry name" value="P-loop containing nucleoside triphosphate hydrolases"/>
    <property type="match status" value="1"/>
</dbReference>
<evidence type="ECO:0000256" key="1">
    <source>
        <dbReference type="ARBA" id="ARBA00004323"/>
    </source>
</evidence>
<evidence type="ECO:0000256" key="7">
    <source>
        <dbReference type="ARBA" id="ARBA00023180"/>
    </source>
</evidence>
<comment type="subcellular location">
    <subcellularLocation>
        <location evidence="1">Golgi apparatus membrane</location>
        <topology evidence="1">Single-pass type II membrane protein</topology>
    </subcellularLocation>
</comment>
<dbReference type="Pfam" id="PF03567">
    <property type="entry name" value="Sulfotransfer_2"/>
    <property type="match status" value="1"/>
</dbReference>
<dbReference type="PANTHER" id="PTHR12137">
    <property type="entry name" value="CARBOHYDRATE SULFOTRANSFERASE"/>
    <property type="match status" value="1"/>
</dbReference>
<keyword evidence="9" id="KW-1185">Reference proteome</keyword>
<dbReference type="InterPro" id="IPR018011">
    <property type="entry name" value="Carb_sulfotrans_8-10"/>
</dbReference>
<sequence>MIIPVLRKLLPEEIKEKYHHWQEYKYHQNLRKTPGNTYKRFDETRSIFIHIPKAGGISIIKSLYGDQAEGIGHRTYKHFKWIFGEENYNDYFKFTFVRNPFDRLLSAYSFLKKGGMNAMDKEFGETTLKPYDTFEKFVMQWLTPENADSWVHFIPQYKYLYDENKNLMVNFVGRFENFNEDYEKIRHKIGTGEKLKHLNKSKDKKGENYRDIYTPQMIEKVVSVYKQDLKLFDYSF</sequence>